<evidence type="ECO:0000313" key="2">
    <source>
        <dbReference type="EMBL" id="MPC21656.1"/>
    </source>
</evidence>
<evidence type="ECO:0000256" key="1">
    <source>
        <dbReference type="SAM" id="MobiDB-lite"/>
    </source>
</evidence>
<keyword evidence="3" id="KW-1185">Reference proteome</keyword>
<dbReference type="EMBL" id="VSRR010001000">
    <property type="protein sequence ID" value="MPC21656.1"/>
    <property type="molecule type" value="Genomic_DNA"/>
</dbReference>
<gene>
    <name evidence="2" type="ORF">E2C01_014647</name>
</gene>
<accession>A0A5B7DL36</accession>
<organism evidence="2 3">
    <name type="scientific">Portunus trituberculatus</name>
    <name type="common">Swimming crab</name>
    <name type="synonym">Neptunus trituberculatus</name>
    <dbReference type="NCBI Taxonomy" id="210409"/>
    <lineage>
        <taxon>Eukaryota</taxon>
        <taxon>Metazoa</taxon>
        <taxon>Ecdysozoa</taxon>
        <taxon>Arthropoda</taxon>
        <taxon>Crustacea</taxon>
        <taxon>Multicrustacea</taxon>
        <taxon>Malacostraca</taxon>
        <taxon>Eumalacostraca</taxon>
        <taxon>Eucarida</taxon>
        <taxon>Decapoda</taxon>
        <taxon>Pleocyemata</taxon>
        <taxon>Brachyura</taxon>
        <taxon>Eubrachyura</taxon>
        <taxon>Portunoidea</taxon>
        <taxon>Portunidae</taxon>
        <taxon>Portuninae</taxon>
        <taxon>Portunus</taxon>
    </lineage>
</organism>
<evidence type="ECO:0000313" key="3">
    <source>
        <dbReference type="Proteomes" id="UP000324222"/>
    </source>
</evidence>
<proteinExistence type="predicted"/>
<name>A0A5B7DL36_PORTR</name>
<reference evidence="2 3" key="1">
    <citation type="submission" date="2019-05" db="EMBL/GenBank/DDBJ databases">
        <title>Another draft genome of Portunus trituberculatus and its Hox gene families provides insights of decapod evolution.</title>
        <authorList>
            <person name="Jeong J.-H."/>
            <person name="Song I."/>
            <person name="Kim S."/>
            <person name="Choi T."/>
            <person name="Kim D."/>
            <person name="Ryu S."/>
            <person name="Kim W."/>
        </authorList>
    </citation>
    <scope>NUCLEOTIDE SEQUENCE [LARGE SCALE GENOMIC DNA]</scope>
    <source>
        <tissue evidence="2">Muscle</tissue>
    </source>
</reference>
<dbReference type="AlphaFoldDB" id="A0A5B7DL36"/>
<protein>
    <submittedName>
        <fullName evidence="2">Uncharacterized protein</fullName>
    </submittedName>
</protein>
<feature type="region of interest" description="Disordered" evidence="1">
    <location>
        <begin position="36"/>
        <end position="59"/>
    </location>
</feature>
<dbReference type="Proteomes" id="UP000324222">
    <property type="component" value="Unassembled WGS sequence"/>
</dbReference>
<comment type="caution">
    <text evidence="2">The sequence shown here is derived from an EMBL/GenBank/DDBJ whole genome shotgun (WGS) entry which is preliminary data.</text>
</comment>
<sequence>MPAQSERITSQAPVSPSVIQYHSDTCFSSRYISRDRWKHKNRRDRSSDASSSSSLTVLPTPCNLDAFWHPEVRQALPPQHSPDRCQFHTKELLSASGQASAARQDIYSMKYTALNLRGEGQPKAKRKKKKKRLT</sequence>